<keyword evidence="5 8" id="KW-0560">Oxidoreductase</keyword>
<dbReference type="GO" id="GO:0016491">
    <property type="term" value="F:oxidoreductase activity"/>
    <property type="evidence" value="ECO:0007669"/>
    <property type="project" value="UniProtKB-KW"/>
</dbReference>
<keyword evidence="6" id="KW-0408">Iron</keyword>
<dbReference type="SMART" id="SM00702">
    <property type="entry name" value="P4Hc"/>
    <property type="match status" value="1"/>
</dbReference>
<keyword evidence="9" id="KW-1185">Reference proteome</keyword>
<dbReference type="InterPro" id="IPR006620">
    <property type="entry name" value="Pro_4_hyd_alph"/>
</dbReference>
<reference evidence="8 9" key="1">
    <citation type="submission" date="2024-08" db="EMBL/GenBank/DDBJ databases">
        <authorList>
            <person name="Ishaq N."/>
        </authorList>
    </citation>
    <scope>NUCLEOTIDE SEQUENCE [LARGE SCALE GENOMIC DNA]</scope>
    <source>
        <strain evidence="8 9">DSM 18651</strain>
    </source>
</reference>
<comment type="cofactor">
    <cofactor evidence="1">
        <name>L-ascorbate</name>
        <dbReference type="ChEBI" id="CHEBI:38290"/>
    </cofactor>
</comment>
<dbReference type="InterPro" id="IPR045054">
    <property type="entry name" value="P4HA-like"/>
</dbReference>
<proteinExistence type="predicted"/>
<accession>A0ABV4P277</accession>
<organism evidence="8 9">
    <name type="scientific">Microbulbifer epialgicus</name>
    <dbReference type="NCBI Taxonomy" id="393907"/>
    <lineage>
        <taxon>Bacteria</taxon>
        <taxon>Pseudomonadati</taxon>
        <taxon>Pseudomonadota</taxon>
        <taxon>Gammaproteobacteria</taxon>
        <taxon>Cellvibrionales</taxon>
        <taxon>Microbulbiferaceae</taxon>
        <taxon>Microbulbifer</taxon>
    </lineage>
</organism>
<evidence type="ECO:0000256" key="3">
    <source>
        <dbReference type="ARBA" id="ARBA00022896"/>
    </source>
</evidence>
<evidence type="ECO:0000256" key="4">
    <source>
        <dbReference type="ARBA" id="ARBA00022964"/>
    </source>
</evidence>
<comment type="caution">
    <text evidence="8">The sequence shown here is derived from an EMBL/GenBank/DDBJ whole genome shotgun (WGS) entry which is preliminary data.</text>
</comment>
<keyword evidence="4" id="KW-0223">Dioxygenase</keyword>
<evidence type="ECO:0000259" key="7">
    <source>
        <dbReference type="PROSITE" id="PS51471"/>
    </source>
</evidence>
<evidence type="ECO:0000256" key="5">
    <source>
        <dbReference type="ARBA" id="ARBA00023002"/>
    </source>
</evidence>
<evidence type="ECO:0000256" key="1">
    <source>
        <dbReference type="ARBA" id="ARBA00001961"/>
    </source>
</evidence>
<dbReference type="PANTHER" id="PTHR10869:SF247">
    <property type="entry name" value="FE2OG DIOXYGENASE DOMAIN-CONTAINING PROTEIN"/>
    <property type="match status" value="1"/>
</dbReference>
<dbReference type="Proteomes" id="UP001569428">
    <property type="component" value="Unassembled WGS sequence"/>
</dbReference>
<keyword evidence="2" id="KW-0479">Metal-binding</keyword>
<dbReference type="Gene3D" id="2.60.120.620">
    <property type="entry name" value="q2cbj1_9rhob like domain"/>
    <property type="match status" value="1"/>
</dbReference>
<dbReference type="RefSeq" id="WP_371840083.1">
    <property type="nucleotide sequence ID" value="NZ_JBGMEK010000041.1"/>
</dbReference>
<dbReference type="InterPro" id="IPR005123">
    <property type="entry name" value="Oxoglu/Fe-dep_dioxygenase_dom"/>
</dbReference>
<dbReference type="EC" id="1.14.11.-" evidence="8"/>
<sequence length="275" mass="31210">MSTVTLTKAQAKTPQELSKLPIKDFYVIAREPGAEHPALPTWATHRENPASLSGHTPSNIERRDIAEVPGAFQLLNIFSAEECQRLIDITEAVGYLPDAAVSLPRDVRHNDNLTWVVDESTERLIWRRVQDLMQDPEGYFGGREPVGINQRFRFYRYGTGDYFKFHTDGAWPGSRIIDGQLIANGYPDRFSEMTFLVLLSEDFDGGATRFRVNPDNPLQQPSRSAIQDIDVRTPAGSVLCFPHGMHPLHRIHSSMPIERGVKYIIRTDILFHQNQ</sequence>
<evidence type="ECO:0000256" key="2">
    <source>
        <dbReference type="ARBA" id="ARBA00022723"/>
    </source>
</evidence>
<evidence type="ECO:0000256" key="6">
    <source>
        <dbReference type="ARBA" id="ARBA00023004"/>
    </source>
</evidence>
<dbReference type="PANTHER" id="PTHR10869">
    <property type="entry name" value="PROLYL 4-HYDROXYLASE ALPHA SUBUNIT"/>
    <property type="match status" value="1"/>
</dbReference>
<name>A0ABV4P277_9GAMM</name>
<gene>
    <name evidence="8" type="ORF">ACCI49_15995</name>
</gene>
<evidence type="ECO:0000313" key="9">
    <source>
        <dbReference type="Proteomes" id="UP001569428"/>
    </source>
</evidence>
<keyword evidence="3" id="KW-0847">Vitamin C</keyword>
<protein>
    <submittedName>
        <fullName evidence="8">Prolyl hydroxylase family protein</fullName>
        <ecNumber evidence="8">1.14.11.-</ecNumber>
    </submittedName>
</protein>
<evidence type="ECO:0000313" key="8">
    <source>
        <dbReference type="EMBL" id="MFA0812414.1"/>
    </source>
</evidence>
<dbReference type="EMBL" id="JBGMEK010000041">
    <property type="protein sequence ID" value="MFA0812414.1"/>
    <property type="molecule type" value="Genomic_DNA"/>
</dbReference>
<feature type="domain" description="Fe2OG dioxygenase" evidence="7">
    <location>
        <begin position="147"/>
        <end position="274"/>
    </location>
</feature>
<dbReference type="PROSITE" id="PS51471">
    <property type="entry name" value="FE2OG_OXY"/>
    <property type="match status" value="1"/>
</dbReference>